<evidence type="ECO:0000256" key="1">
    <source>
        <dbReference type="ARBA" id="ARBA00004651"/>
    </source>
</evidence>
<dbReference type="OrthoDB" id="7270324at2"/>
<dbReference type="AlphaFoldDB" id="A0A286IBB1"/>
<sequence length="156" mass="17178">MSQPIRESADNHAMGAYDDIALYDGVRTKRVLAFFVDYALVLALCVPVAILVFFIGVFTLGLGFLLYPILFLLVAIPYIGLTMGGPKQATPGMRLMGIRLARLDGRPVDFMLAVVHGVLFWALNAVLTPFILLATLVLDRKQTVHDWMLGTVVVRS</sequence>
<name>A0A286IBB1_9HYPH</name>
<dbReference type="Proteomes" id="UP000219465">
    <property type="component" value="Unassembled WGS sequence"/>
</dbReference>
<evidence type="ECO:0000259" key="7">
    <source>
        <dbReference type="Pfam" id="PF06271"/>
    </source>
</evidence>
<feature type="domain" description="RDD" evidence="7">
    <location>
        <begin position="28"/>
        <end position="149"/>
    </location>
</feature>
<accession>A0A286IBB1</accession>
<evidence type="ECO:0000313" key="8">
    <source>
        <dbReference type="EMBL" id="SOE17362.1"/>
    </source>
</evidence>
<evidence type="ECO:0000256" key="4">
    <source>
        <dbReference type="ARBA" id="ARBA00022989"/>
    </source>
</evidence>
<keyword evidence="5 6" id="KW-0472">Membrane</keyword>
<dbReference type="Pfam" id="PF06271">
    <property type="entry name" value="RDD"/>
    <property type="match status" value="1"/>
</dbReference>
<evidence type="ECO:0000256" key="2">
    <source>
        <dbReference type="ARBA" id="ARBA00022475"/>
    </source>
</evidence>
<keyword evidence="4 6" id="KW-1133">Transmembrane helix</keyword>
<dbReference type="InterPro" id="IPR010432">
    <property type="entry name" value="RDD"/>
</dbReference>
<dbReference type="PANTHER" id="PTHR36115:SF6">
    <property type="entry name" value="PROLINE-RICH ANTIGEN HOMOLOG"/>
    <property type="match status" value="1"/>
</dbReference>
<comment type="subcellular location">
    <subcellularLocation>
        <location evidence="1">Cell membrane</location>
        <topology evidence="1">Multi-pass membrane protein</topology>
    </subcellularLocation>
</comment>
<protein>
    <submittedName>
        <fullName evidence="8">Uncharacterized RDD family membrane protein YckC</fullName>
    </submittedName>
</protein>
<feature type="transmembrane region" description="Helical" evidence="6">
    <location>
        <begin position="64"/>
        <end position="86"/>
    </location>
</feature>
<dbReference type="GO" id="GO:0005886">
    <property type="term" value="C:plasma membrane"/>
    <property type="evidence" value="ECO:0007669"/>
    <property type="project" value="UniProtKB-SubCell"/>
</dbReference>
<dbReference type="EMBL" id="OCPC01000003">
    <property type="protein sequence ID" value="SOE17362.1"/>
    <property type="molecule type" value="Genomic_DNA"/>
</dbReference>
<feature type="transmembrane region" description="Helical" evidence="6">
    <location>
        <begin position="107"/>
        <end position="138"/>
    </location>
</feature>
<evidence type="ECO:0000313" key="9">
    <source>
        <dbReference type="Proteomes" id="UP000219465"/>
    </source>
</evidence>
<gene>
    <name evidence="8" type="ORF">SAMN05877838_2261</name>
</gene>
<dbReference type="InterPro" id="IPR051791">
    <property type="entry name" value="Pra-immunoreactive"/>
</dbReference>
<evidence type="ECO:0000256" key="3">
    <source>
        <dbReference type="ARBA" id="ARBA00022692"/>
    </source>
</evidence>
<keyword evidence="2" id="KW-1003">Cell membrane</keyword>
<organism evidence="8 9">
    <name type="scientific">Hoeflea halophila</name>
    <dbReference type="NCBI Taxonomy" id="714899"/>
    <lineage>
        <taxon>Bacteria</taxon>
        <taxon>Pseudomonadati</taxon>
        <taxon>Pseudomonadota</taxon>
        <taxon>Alphaproteobacteria</taxon>
        <taxon>Hyphomicrobiales</taxon>
        <taxon>Rhizobiaceae</taxon>
        <taxon>Hoeflea</taxon>
    </lineage>
</organism>
<dbReference type="PANTHER" id="PTHR36115">
    <property type="entry name" value="PROLINE-RICH ANTIGEN HOMOLOG-RELATED"/>
    <property type="match status" value="1"/>
</dbReference>
<keyword evidence="9" id="KW-1185">Reference proteome</keyword>
<proteinExistence type="predicted"/>
<reference evidence="9" key="1">
    <citation type="submission" date="2017-08" db="EMBL/GenBank/DDBJ databases">
        <authorList>
            <person name="Varghese N."/>
            <person name="Submissions S."/>
        </authorList>
    </citation>
    <scope>NUCLEOTIDE SEQUENCE [LARGE SCALE GENOMIC DNA]</scope>
    <source>
        <strain evidence="9">KCTC 23107</strain>
    </source>
</reference>
<evidence type="ECO:0000256" key="5">
    <source>
        <dbReference type="ARBA" id="ARBA00023136"/>
    </source>
</evidence>
<evidence type="ECO:0000256" key="6">
    <source>
        <dbReference type="SAM" id="Phobius"/>
    </source>
</evidence>
<keyword evidence="3 6" id="KW-0812">Transmembrane</keyword>
<feature type="transmembrane region" description="Helical" evidence="6">
    <location>
        <begin position="31"/>
        <end position="58"/>
    </location>
</feature>